<organism evidence="2">
    <name type="scientific">bioreactor metagenome</name>
    <dbReference type="NCBI Taxonomy" id="1076179"/>
    <lineage>
        <taxon>unclassified sequences</taxon>
        <taxon>metagenomes</taxon>
        <taxon>ecological metagenomes</taxon>
    </lineage>
</organism>
<proteinExistence type="predicted"/>
<dbReference type="EMBL" id="VSSQ01000135">
    <property type="protein sequence ID" value="MPL80263.1"/>
    <property type="molecule type" value="Genomic_DNA"/>
</dbReference>
<evidence type="ECO:0000256" key="1">
    <source>
        <dbReference type="SAM" id="Phobius"/>
    </source>
</evidence>
<keyword evidence="1" id="KW-1133">Transmembrane helix</keyword>
<feature type="transmembrane region" description="Helical" evidence="1">
    <location>
        <begin position="103"/>
        <end position="125"/>
    </location>
</feature>
<feature type="transmembrane region" description="Helical" evidence="1">
    <location>
        <begin position="248"/>
        <end position="271"/>
    </location>
</feature>
<dbReference type="AlphaFoldDB" id="A0A644UNJ0"/>
<evidence type="ECO:0008006" key="3">
    <source>
        <dbReference type="Google" id="ProtNLM"/>
    </source>
</evidence>
<sequence>MVIRKTSALVESGILAAIATVFTIIGAYVPILSLIANFVWPLPIILCGRRNGLKWSFLCLMVAGVIAAILVSPIHALSVVAVFGLIGLTMGECMRRQMSPVKLMLISSIGAFISFIISMLIGYLLMHINVLEVFLDSMNQGFTMSIDFYRQMGYGADQLAQITTEMDIMKKMVRMILPVAFIMVAPFTVFVNYWAARKILSKLGDYYPWFPPFAQWSMPRYTLLPYGLSIILLMQFNTRQEHPVYQFAFNLFVFSNVLLIVQALALIYWYIETKGKPRWWFSACFAIIFISQFISQIAVLLGAYDLVFDFRHRKPKTKNDVQ</sequence>
<gene>
    <name evidence="2" type="ORF">SDC9_26161</name>
</gene>
<comment type="caution">
    <text evidence="2">The sequence shown here is derived from an EMBL/GenBank/DDBJ whole genome shotgun (WGS) entry which is preliminary data.</text>
</comment>
<dbReference type="InterPro" id="IPR018710">
    <property type="entry name" value="DUF2232"/>
</dbReference>
<feature type="transmembrane region" description="Helical" evidence="1">
    <location>
        <begin position="175"/>
        <end position="196"/>
    </location>
</feature>
<dbReference type="PANTHER" id="PTHR41324:SF1">
    <property type="entry name" value="DUF2232 DOMAIN-CONTAINING PROTEIN"/>
    <property type="match status" value="1"/>
</dbReference>
<dbReference type="PANTHER" id="PTHR41324">
    <property type="entry name" value="MEMBRANE PROTEIN-RELATED"/>
    <property type="match status" value="1"/>
</dbReference>
<reference evidence="2" key="1">
    <citation type="submission" date="2019-08" db="EMBL/GenBank/DDBJ databases">
        <authorList>
            <person name="Kucharzyk K."/>
            <person name="Murdoch R.W."/>
            <person name="Higgins S."/>
            <person name="Loffler F."/>
        </authorList>
    </citation>
    <scope>NUCLEOTIDE SEQUENCE</scope>
</reference>
<name>A0A644UNJ0_9ZZZZ</name>
<feature type="transmembrane region" description="Helical" evidence="1">
    <location>
        <begin position="12"/>
        <end position="36"/>
    </location>
</feature>
<protein>
    <recommendedName>
        <fullName evidence="3">DUF2232 domain-containing protein</fullName>
    </recommendedName>
</protein>
<dbReference type="Pfam" id="PF09991">
    <property type="entry name" value="DUF2232"/>
    <property type="match status" value="1"/>
</dbReference>
<evidence type="ECO:0000313" key="2">
    <source>
        <dbReference type="EMBL" id="MPL80263.1"/>
    </source>
</evidence>
<feature type="transmembrane region" description="Helical" evidence="1">
    <location>
        <begin position="277"/>
        <end position="304"/>
    </location>
</feature>
<accession>A0A644UNJ0</accession>
<feature type="transmembrane region" description="Helical" evidence="1">
    <location>
        <begin position="216"/>
        <end position="236"/>
    </location>
</feature>
<keyword evidence="1" id="KW-0472">Membrane</keyword>
<keyword evidence="1" id="KW-0812">Transmembrane</keyword>
<feature type="transmembrane region" description="Helical" evidence="1">
    <location>
        <begin position="57"/>
        <end position="83"/>
    </location>
</feature>